<evidence type="ECO:0000313" key="2">
    <source>
        <dbReference type="EMBL" id="KKM72456.1"/>
    </source>
</evidence>
<reference evidence="2" key="1">
    <citation type="journal article" date="2015" name="Nature">
        <title>Complex archaea that bridge the gap between prokaryotes and eukaryotes.</title>
        <authorList>
            <person name="Spang A."/>
            <person name="Saw J.H."/>
            <person name="Jorgensen S.L."/>
            <person name="Zaremba-Niedzwiedzka K."/>
            <person name="Martijn J."/>
            <person name="Lind A.E."/>
            <person name="van Eijk R."/>
            <person name="Schleper C."/>
            <person name="Guy L."/>
            <person name="Ettema T.J."/>
        </authorList>
    </citation>
    <scope>NUCLEOTIDE SEQUENCE</scope>
</reference>
<dbReference type="AlphaFoldDB" id="A0A0F9KCT4"/>
<accession>A0A0F9KCT4</accession>
<organism evidence="2">
    <name type="scientific">marine sediment metagenome</name>
    <dbReference type="NCBI Taxonomy" id="412755"/>
    <lineage>
        <taxon>unclassified sequences</taxon>
        <taxon>metagenomes</taxon>
        <taxon>ecological metagenomes</taxon>
    </lineage>
</organism>
<gene>
    <name evidence="2" type="ORF">LCGC14_1420370</name>
</gene>
<comment type="caution">
    <text evidence="2">The sequence shown here is derived from an EMBL/GenBank/DDBJ whole genome shotgun (WGS) entry which is preliminary data.</text>
</comment>
<proteinExistence type="predicted"/>
<name>A0A0F9KCT4_9ZZZZ</name>
<sequence>MTTFALDGIRKNLEEDAALTEESPRQPFRENGTPAADVNENELQQTEFMDFIFSGMLEALRRRSI</sequence>
<feature type="region of interest" description="Disordered" evidence="1">
    <location>
        <begin position="15"/>
        <end position="41"/>
    </location>
</feature>
<evidence type="ECO:0000256" key="1">
    <source>
        <dbReference type="SAM" id="MobiDB-lite"/>
    </source>
</evidence>
<dbReference type="EMBL" id="LAZR01009468">
    <property type="protein sequence ID" value="KKM72456.1"/>
    <property type="molecule type" value="Genomic_DNA"/>
</dbReference>
<protein>
    <submittedName>
        <fullName evidence="2">Uncharacterized protein</fullName>
    </submittedName>
</protein>